<protein>
    <recommendedName>
        <fullName evidence="1">TniQ domain-containing protein</fullName>
    </recommendedName>
</protein>
<organism evidence="2">
    <name type="scientific">Cereibacter sphaeroides (strain ATCC 17025 / ATH 2.4.3)</name>
    <name type="common">Rhodobacter sphaeroides</name>
    <dbReference type="NCBI Taxonomy" id="349102"/>
    <lineage>
        <taxon>Bacteria</taxon>
        <taxon>Pseudomonadati</taxon>
        <taxon>Pseudomonadota</taxon>
        <taxon>Alphaproteobacteria</taxon>
        <taxon>Rhodobacterales</taxon>
        <taxon>Paracoccaceae</taxon>
        <taxon>Cereibacter</taxon>
    </lineage>
</organism>
<geneLocation type="plasmid" evidence="2">
    <name>pRSPA01</name>
</geneLocation>
<dbReference type="InterPro" id="IPR009492">
    <property type="entry name" value="TniQ"/>
</dbReference>
<accession>A4WYD4</accession>
<proteinExistence type="predicted"/>
<keyword evidence="2" id="KW-0614">Plasmid</keyword>
<name>A4WYD4_CERS5</name>
<dbReference type="KEGG" id="rsq:Rsph17025_3528"/>
<evidence type="ECO:0000313" key="2">
    <source>
        <dbReference type="EMBL" id="ABP72398.1"/>
    </source>
</evidence>
<dbReference type="BioCyc" id="RSPH349102:G1G8M-3634-MONOMER"/>
<dbReference type="Pfam" id="PF06527">
    <property type="entry name" value="TniQ"/>
    <property type="match status" value="1"/>
</dbReference>
<dbReference type="HOGENOM" id="CLU_030259_0_0_5"/>
<dbReference type="EMBL" id="CP000662">
    <property type="protein sequence ID" value="ABP72398.1"/>
    <property type="molecule type" value="Genomic_DNA"/>
</dbReference>
<sequence>MSSRLALTLAPVPGETAFSFMARIAARNGLAASTFGTDMAIPFGAVIDGDPQALARLAALAGVPEAELAAWSPVSQGGWQHAFRGEIFHARGLKETTLRGCPLCLREDAAASTLPPEQAMAFRGTWLPRHVTLCLTHRHPLVPLWTEATLSRRYDTAAGFALIADSLLTGALDQPLRDAFPFDLWFDRRLKDGPTDGWLDQFALYPAAHFCELFGRATFTLKIPKWRKLPPDRLWCCYDAGYRVSSMGEAAIRSGLTQLQQLIGAPMDGPKKKFGDLYDRLAHDLTGEDYRPFRELLRDHIATTWPLGPGDELMGEPVLERRVHSVLTAARDTGIDARRMRKLLAEAGWVRPAGEGREDAWELFDAVAAAPFLRSLGEGVSALELQERLGISRSQFDLLRKDGYLPPTLAGADHKPLWDIQAGRAFIDSLLAGAMPIYLPRYDWSSIAMAATRLKVRPAEIIRLIEARRLTRVGRHVDRDGYDAVLVDVAEVERLLDRPKAKGLTIELFAKQVGLRPTAAMRLVRAGHIPTTEGANPKTRAAQRYLSPADVEAFHARFVTLRRLAALLGLSWQALNVQLGDLGFTPATPDGQDVGALYEWEAIEAGFCCRWPRVTKVEQDEGGADGDARPRSASAP</sequence>
<gene>
    <name evidence="2" type="ordered locus">Rsph17025_3528</name>
</gene>
<feature type="domain" description="TniQ" evidence="1">
    <location>
        <begin position="7"/>
        <end position="141"/>
    </location>
</feature>
<evidence type="ECO:0000259" key="1">
    <source>
        <dbReference type="Pfam" id="PF06527"/>
    </source>
</evidence>
<reference evidence="2" key="1">
    <citation type="submission" date="2007-04" db="EMBL/GenBank/DDBJ databases">
        <title>Complete sequence of plasmid pRSPA01 of Rhodobacter sphaeroides ATCC 17025.</title>
        <authorList>
            <consortium name="US DOE Joint Genome Institute"/>
            <person name="Copeland A."/>
            <person name="Lucas S."/>
            <person name="Lapidus A."/>
            <person name="Barry K."/>
            <person name="Detter J.C."/>
            <person name="Glavina del Rio T."/>
            <person name="Hammon N."/>
            <person name="Israni S."/>
            <person name="Dalin E."/>
            <person name="Tice H."/>
            <person name="Pitluck S."/>
            <person name="Chertkov O."/>
            <person name="Brettin T."/>
            <person name="Bruce D."/>
            <person name="Han C."/>
            <person name="Schmutz J."/>
            <person name="Larimer F."/>
            <person name="Land M."/>
            <person name="Hauser L."/>
            <person name="Kyrpides N."/>
            <person name="Kim E."/>
            <person name="Richardson P."/>
            <person name="Mackenzie C."/>
            <person name="Choudhary M."/>
            <person name="Donohue T.J."/>
            <person name="Kaplan S."/>
        </authorList>
    </citation>
    <scope>NUCLEOTIDE SEQUENCE [LARGE SCALE GENOMIC DNA]</scope>
    <source>
        <strain evidence="2">ATCC 17025</strain>
        <plasmid evidence="2">pRSPA01</plasmid>
    </source>
</reference>
<dbReference type="AlphaFoldDB" id="A4WYD4"/>